<dbReference type="AlphaFoldDB" id="A0A6A6HNJ8"/>
<dbReference type="InterPro" id="IPR050300">
    <property type="entry name" value="GDXG_lipolytic_enzyme"/>
</dbReference>
<dbReference type="GO" id="GO:0016787">
    <property type="term" value="F:hydrolase activity"/>
    <property type="evidence" value="ECO:0007669"/>
    <property type="project" value="UniProtKB-KW"/>
</dbReference>
<feature type="domain" description="Alpha/beta hydrolase fold-3" evidence="2">
    <location>
        <begin position="50"/>
        <end position="166"/>
    </location>
</feature>
<evidence type="ECO:0000259" key="2">
    <source>
        <dbReference type="Pfam" id="PF07859"/>
    </source>
</evidence>
<accession>A0A6A6HNJ8</accession>
<dbReference type="InterPro" id="IPR013094">
    <property type="entry name" value="AB_hydrolase_3"/>
</dbReference>
<protein>
    <submittedName>
        <fullName evidence="3">Alpha/beta-hydrolase</fullName>
    </submittedName>
</protein>
<evidence type="ECO:0000256" key="1">
    <source>
        <dbReference type="ARBA" id="ARBA00022801"/>
    </source>
</evidence>
<dbReference type="OrthoDB" id="19653at2759"/>
<gene>
    <name evidence="3" type="ORF">EV356DRAFT_528277</name>
</gene>
<dbReference type="SUPFAM" id="SSF53474">
    <property type="entry name" value="alpha/beta-Hydrolases"/>
    <property type="match status" value="1"/>
</dbReference>
<organism evidence="3 4">
    <name type="scientific">Viridothelium virens</name>
    <name type="common">Speckled blister lichen</name>
    <name type="synonym">Trypethelium virens</name>
    <dbReference type="NCBI Taxonomy" id="1048519"/>
    <lineage>
        <taxon>Eukaryota</taxon>
        <taxon>Fungi</taxon>
        <taxon>Dikarya</taxon>
        <taxon>Ascomycota</taxon>
        <taxon>Pezizomycotina</taxon>
        <taxon>Dothideomycetes</taxon>
        <taxon>Dothideomycetes incertae sedis</taxon>
        <taxon>Trypetheliales</taxon>
        <taxon>Trypetheliaceae</taxon>
        <taxon>Viridothelium</taxon>
    </lineage>
</organism>
<dbReference type="Gene3D" id="3.40.50.1820">
    <property type="entry name" value="alpha/beta hydrolase"/>
    <property type="match status" value="1"/>
</dbReference>
<name>A0A6A6HNJ8_VIRVR</name>
<evidence type="ECO:0000313" key="3">
    <source>
        <dbReference type="EMBL" id="KAF2239704.1"/>
    </source>
</evidence>
<dbReference type="PRINTS" id="PR00111">
    <property type="entry name" value="ABHYDROLASE"/>
</dbReference>
<dbReference type="PANTHER" id="PTHR48081:SF3">
    <property type="entry name" value="ALPHA_BETA HYDROLASE FOLD-3 DOMAIN-CONTAINING PROTEIN"/>
    <property type="match status" value="1"/>
</dbReference>
<dbReference type="InterPro" id="IPR029058">
    <property type="entry name" value="AB_hydrolase_fold"/>
</dbReference>
<sequence length="319" mass="35376">MALSGDMSRFDGFERIQANYKIIQDHAVRADVLIPKSLDKSAGKRPVLLRWHGGFLIASGSMFPDFLPLWLLEYALSHSAVFVNANYRLLPESTGAEVLSDMEDLLAWIESDLPILLAAHNVQIDLSRLLVAGESAGGYLSVQSGLSRPDLVKAVIALYPMLDFDPSVYITKGRKPILGNPEYPTSWVEDHIKNMPLNADGRPKPISDDDPPTRVQLAIASAQQGRIPDFLGTSEKLFPMKRVLKEPFTPVLLIIHGEDDSAVPVEGSRKFVQLLGNSQPDTRVSLWTQPGEHGFDVSTTLEDTWLRDGLRPVTEAWLR</sequence>
<dbReference type="PANTHER" id="PTHR48081">
    <property type="entry name" value="AB HYDROLASE SUPERFAMILY PROTEIN C4A8.06C"/>
    <property type="match status" value="1"/>
</dbReference>
<proteinExistence type="predicted"/>
<keyword evidence="1 3" id="KW-0378">Hydrolase</keyword>
<evidence type="ECO:0000313" key="4">
    <source>
        <dbReference type="Proteomes" id="UP000800092"/>
    </source>
</evidence>
<reference evidence="3" key="1">
    <citation type="journal article" date="2020" name="Stud. Mycol.">
        <title>101 Dothideomycetes genomes: a test case for predicting lifestyles and emergence of pathogens.</title>
        <authorList>
            <person name="Haridas S."/>
            <person name="Albert R."/>
            <person name="Binder M."/>
            <person name="Bloem J."/>
            <person name="Labutti K."/>
            <person name="Salamov A."/>
            <person name="Andreopoulos B."/>
            <person name="Baker S."/>
            <person name="Barry K."/>
            <person name="Bills G."/>
            <person name="Bluhm B."/>
            <person name="Cannon C."/>
            <person name="Castanera R."/>
            <person name="Culley D."/>
            <person name="Daum C."/>
            <person name="Ezra D."/>
            <person name="Gonzalez J."/>
            <person name="Henrissat B."/>
            <person name="Kuo A."/>
            <person name="Liang C."/>
            <person name="Lipzen A."/>
            <person name="Lutzoni F."/>
            <person name="Magnuson J."/>
            <person name="Mondo S."/>
            <person name="Nolan M."/>
            <person name="Ohm R."/>
            <person name="Pangilinan J."/>
            <person name="Park H.-J."/>
            <person name="Ramirez L."/>
            <person name="Alfaro M."/>
            <person name="Sun H."/>
            <person name="Tritt A."/>
            <person name="Yoshinaga Y."/>
            <person name="Zwiers L.-H."/>
            <person name="Turgeon B."/>
            <person name="Goodwin S."/>
            <person name="Spatafora J."/>
            <person name="Crous P."/>
            <person name="Grigoriev I."/>
        </authorList>
    </citation>
    <scope>NUCLEOTIDE SEQUENCE</scope>
    <source>
        <strain evidence="3">Tuck. ex Michener</strain>
    </source>
</reference>
<dbReference type="InterPro" id="IPR000073">
    <property type="entry name" value="AB_hydrolase_1"/>
</dbReference>
<dbReference type="EMBL" id="ML991772">
    <property type="protein sequence ID" value="KAF2239704.1"/>
    <property type="molecule type" value="Genomic_DNA"/>
</dbReference>
<dbReference type="Pfam" id="PF07859">
    <property type="entry name" value="Abhydrolase_3"/>
    <property type="match status" value="1"/>
</dbReference>
<keyword evidence="4" id="KW-1185">Reference proteome</keyword>
<dbReference type="Proteomes" id="UP000800092">
    <property type="component" value="Unassembled WGS sequence"/>
</dbReference>